<evidence type="ECO:0000313" key="2">
    <source>
        <dbReference type="Proteomes" id="UP001562425"/>
    </source>
</evidence>
<proteinExistence type="predicted"/>
<feature type="non-terminal residue" evidence="1">
    <location>
        <position position="1"/>
    </location>
</feature>
<comment type="caution">
    <text evidence="1">The sequence shown here is derived from an EMBL/GenBank/DDBJ whole genome shotgun (WGS) entry which is preliminary data.</text>
</comment>
<gene>
    <name evidence="1" type="ORF">pipiens_019286</name>
</gene>
<organism evidence="1 2">
    <name type="scientific">Culex pipiens pipiens</name>
    <name type="common">Northern house mosquito</name>
    <dbReference type="NCBI Taxonomy" id="38569"/>
    <lineage>
        <taxon>Eukaryota</taxon>
        <taxon>Metazoa</taxon>
        <taxon>Ecdysozoa</taxon>
        <taxon>Arthropoda</taxon>
        <taxon>Hexapoda</taxon>
        <taxon>Insecta</taxon>
        <taxon>Pterygota</taxon>
        <taxon>Neoptera</taxon>
        <taxon>Endopterygota</taxon>
        <taxon>Diptera</taxon>
        <taxon>Nematocera</taxon>
        <taxon>Culicoidea</taxon>
        <taxon>Culicidae</taxon>
        <taxon>Culicinae</taxon>
        <taxon>Culicini</taxon>
        <taxon>Culex</taxon>
        <taxon>Culex</taxon>
    </lineage>
</organism>
<name>A0ABD1DV45_CULPP</name>
<keyword evidence="2" id="KW-1185">Reference proteome</keyword>
<reference evidence="1 2" key="1">
    <citation type="submission" date="2024-05" db="EMBL/GenBank/DDBJ databases">
        <title>Culex pipiens pipiens assembly and annotation.</title>
        <authorList>
            <person name="Alout H."/>
            <person name="Durand T."/>
        </authorList>
    </citation>
    <scope>NUCLEOTIDE SEQUENCE [LARGE SCALE GENOMIC DNA]</scope>
    <source>
        <strain evidence="1">HA-2024</strain>
        <tissue evidence="1">Whole body</tissue>
    </source>
</reference>
<evidence type="ECO:0000313" key="1">
    <source>
        <dbReference type="EMBL" id="KAL1403611.1"/>
    </source>
</evidence>
<dbReference type="AlphaFoldDB" id="A0ABD1DV45"/>
<dbReference type="Proteomes" id="UP001562425">
    <property type="component" value="Unassembled WGS sequence"/>
</dbReference>
<accession>A0ABD1DV45</accession>
<sequence>PYVSLFALIKFSKHCSK</sequence>
<dbReference type="EMBL" id="JBEHCU010001322">
    <property type="protein sequence ID" value="KAL1403611.1"/>
    <property type="molecule type" value="Genomic_DNA"/>
</dbReference>
<protein>
    <submittedName>
        <fullName evidence="1">Uncharacterized protein</fullName>
    </submittedName>
</protein>